<dbReference type="GeneID" id="85498647"/>
<keyword evidence="4" id="KW-1185">Reference proteome</keyword>
<name>A0AA48LA84_9TREE</name>
<organism evidence="3 4">
    <name type="scientific">Cutaneotrichosporon cavernicola</name>
    <dbReference type="NCBI Taxonomy" id="279322"/>
    <lineage>
        <taxon>Eukaryota</taxon>
        <taxon>Fungi</taxon>
        <taxon>Dikarya</taxon>
        <taxon>Basidiomycota</taxon>
        <taxon>Agaricomycotina</taxon>
        <taxon>Tremellomycetes</taxon>
        <taxon>Trichosporonales</taxon>
        <taxon>Trichosporonaceae</taxon>
        <taxon>Cutaneotrichosporon</taxon>
    </lineage>
</organism>
<accession>A0AA48LA84</accession>
<keyword evidence="1" id="KW-0175">Coiled coil</keyword>
<feature type="region of interest" description="Disordered" evidence="2">
    <location>
        <begin position="101"/>
        <end position="133"/>
    </location>
</feature>
<dbReference type="EMBL" id="AP028219">
    <property type="protein sequence ID" value="BEI94777.1"/>
    <property type="molecule type" value="Genomic_DNA"/>
</dbReference>
<evidence type="ECO:0000313" key="4">
    <source>
        <dbReference type="Proteomes" id="UP001233271"/>
    </source>
</evidence>
<evidence type="ECO:0000256" key="1">
    <source>
        <dbReference type="SAM" id="Coils"/>
    </source>
</evidence>
<feature type="coiled-coil region" evidence="1">
    <location>
        <begin position="54"/>
        <end position="81"/>
    </location>
</feature>
<dbReference type="RefSeq" id="XP_060460042.1">
    <property type="nucleotide sequence ID" value="XM_060603782.1"/>
</dbReference>
<evidence type="ECO:0000256" key="2">
    <source>
        <dbReference type="SAM" id="MobiDB-lite"/>
    </source>
</evidence>
<dbReference type="Proteomes" id="UP001233271">
    <property type="component" value="Chromosome 7b"/>
</dbReference>
<sequence length="133" mass="15185">MSAPSGSVKHERHSAPLGERAFLADIAHDLHPPPDPHPFLAEPMPPPHAMAEYIRDLRLRLVDTEEEIEYLQGRVRRVEVDNHYLCQQVSALTEQREALRDRLEGRNGKGKGKEREGESGWKEGKVYKEAHYA</sequence>
<dbReference type="AlphaFoldDB" id="A0AA48LA84"/>
<proteinExistence type="predicted"/>
<evidence type="ECO:0000313" key="3">
    <source>
        <dbReference type="EMBL" id="BEI94777.1"/>
    </source>
</evidence>
<reference evidence="3" key="1">
    <citation type="journal article" date="2023" name="BMC Genomics">
        <title>Chromosome-level genome assemblies of Cutaneotrichosporon spp. (Trichosporonales, Basidiomycota) reveal imbalanced evolution between nucleotide sequences and chromosome synteny.</title>
        <authorList>
            <person name="Kobayashi Y."/>
            <person name="Kayamori A."/>
            <person name="Aoki K."/>
            <person name="Shiwa Y."/>
            <person name="Matsutani M."/>
            <person name="Fujita N."/>
            <person name="Sugita T."/>
            <person name="Iwasaki W."/>
            <person name="Tanaka N."/>
            <person name="Takashima M."/>
        </authorList>
    </citation>
    <scope>NUCLEOTIDE SEQUENCE</scope>
    <source>
        <strain evidence="3">HIS019</strain>
    </source>
</reference>
<protein>
    <submittedName>
        <fullName evidence="3">Uncharacterized protein</fullName>
    </submittedName>
</protein>
<gene>
    <name evidence="3" type="ORF">CcaverHIS019_0703580</name>
</gene>
<dbReference type="KEGG" id="ccac:CcaHIS019_0703580"/>